<protein>
    <submittedName>
        <fullName evidence="1">Uncharacterized protein</fullName>
    </submittedName>
</protein>
<proteinExistence type="predicted"/>
<gene>
    <name evidence="1" type="ORF">BT96DRAFT_800933</name>
</gene>
<sequence>LCRLTPRSFNKPKFHVLLHLPSHIRRFGTAMLFATESFESYNAIIRARSIHSNRHAPSKDIAHSMARSNRVRHLLNGGAFWIK</sequence>
<dbReference type="OrthoDB" id="2506088at2759"/>
<dbReference type="AlphaFoldDB" id="A0A6A4HBC6"/>
<evidence type="ECO:0000313" key="2">
    <source>
        <dbReference type="Proteomes" id="UP000799118"/>
    </source>
</evidence>
<organism evidence="1 2">
    <name type="scientific">Gymnopus androsaceus JB14</name>
    <dbReference type="NCBI Taxonomy" id="1447944"/>
    <lineage>
        <taxon>Eukaryota</taxon>
        <taxon>Fungi</taxon>
        <taxon>Dikarya</taxon>
        <taxon>Basidiomycota</taxon>
        <taxon>Agaricomycotina</taxon>
        <taxon>Agaricomycetes</taxon>
        <taxon>Agaricomycetidae</taxon>
        <taxon>Agaricales</taxon>
        <taxon>Marasmiineae</taxon>
        <taxon>Omphalotaceae</taxon>
        <taxon>Gymnopus</taxon>
    </lineage>
</organism>
<dbReference type="Proteomes" id="UP000799118">
    <property type="component" value="Unassembled WGS sequence"/>
</dbReference>
<accession>A0A6A4HBC6</accession>
<dbReference type="EMBL" id="ML769537">
    <property type="protein sequence ID" value="KAE9395106.1"/>
    <property type="molecule type" value="Genomic_DNA"/>
</dbReference>
<keyword evidence="2" id="KW-1185">Reference proteome</keyword>
<feature type="non-terminal residue" evidence="1">
    <location>
        <position position="83"/>
    </location>
</feature>
<name>A0A6A4HBC6_9AGAR</name>
<reference evidence="1" key="1">
    <citation type="journal article" date="2019" name="Environ. Microbiol.">
        <title>Fungal ecological strategies reflected in gene transcription - a case study of two litter decomposers.</title>
        <authorList>
            <person name="Barbi F."/>
            <person name="Kohler A."/>
            <person name="Barry K."/>
            <person name="Baskaran P."/>
            <person name="Daum C."/>
            <person name="Fauchery L."/>
            <person name="Ihrmark K."/>
            <person name="Kuo A."/>
            <person name="LaButti K."/>
            <person name="Lipzen A."/>
            <person name="Morin E."/>
            <person name="Grigoriev I.V."/>
            <person name="Henrissat B."/>
            <person name="Lindahl B."/>
            <person name="Martin F."/>
        </authorList>
    </citation>
    <scope>NUCLEOTIDE SEQUENCE</scope>
    <source>
        <strain evidence="1">JB14</strain>
    </source>
</reference>
<feature type="non-terminal residue" evidence="1">
    <location>
        <position position="1"/>
    </location>
</feature>
<evidence type="ECO:0000313" key="1">
    <source>
        <dbReference type="EMBL" id="KAE9395106.1"/>
    </source>
</evidence>